<evidence type="ECO:0000313" key="3">
    <source>
        <dbReference type="EMBL" id="MBB2925536.1"/>
    </source>
</evidence>
<reference evidence="3 4" key="2">
    <citation type="submission" date="2020-08" db="EMBL/GenBank/DDBJ databases">
        <authorList>
            <person name="Partida-Martinez L."/>
            <person name="Huntemann M."/>
            <person name="Clum A."/>
            <person name="Wang J."/>
            <person name="Palaniappan K."/>
            <person name="Ritter S."/>
            <person name="Chen I.-M."/>
            <person name="Stamatis D."/>
            <person name="Reddy T."/>
            <person name="O'Malley R."/>
            <person name="Daum C."/>
            <person name="Shapiro N."/>
            <person name="Ivanova N."/>
            <person name="Kyrpides N."/>
            <person name="Woyke T."/>
        </authorList>
    </citation>
    <scope>NUCLEOTIDE SEQUENCE [LARGE SCALE GENOMIC DNA]</scope>
    <source>
        <strain evidence="3 4">RAS26</strain>
    </source>
</reference>
<protein>
    <submittedName>
        <fullName evidence="3">Ni/Co efflux regulator RcnB</fullName>
    </submittedName>
</protein>
<feature type="signal peptide" evidence="2">
    <location>
        <begin position="1"/>
        <end position="27"/>
    </location>
</feature>
<feature type="region of interest" description="Disordered" evidence="1">
    <location>
        <begin position="52"/>
        <end position="73"/>
    </location>
</feature>
<gene>
    <name evidence="3" type="ORF">FHR80_004483</name>
</gene>
<feature type="compositionally biased region" description="Polar residues" evidence="1">
    <location>
        <begin position="52"/>
        <end position="71"/>
    </location>
</feature>
<reference evidence="3 4" key="1">
    <citation type="submission" date="2020-08" db="EMBL/GenBank/DDBJ databases">
        <title>The Agave Microbiome: Exploring the role of microbial communities in plant adaptations to desert environments.</title>
        <authorList>
            <person name="Partida-Martinez L.P."/>
        </authorList>
    </citation>
    <scope>NUCLEOTIDE SEQUENCE [LARGE SCALE GENOMIC DNA]</scope>
    <source>
        <strain evidence="3 4">RAS26</strain>
    </source>
</reference>
<evidence type="ECO:0000256" key="2">
    <source>
        <dbReference type="SAM" id="SignalP"/>
    </source>
</evidence>
<dbReference type="AlphaFoldDB" id="A0A7W4UJX8"/>
<dbReference type="Proteomes" id="UP000518206">
    <property type="component" value="Unassembled WGS sequence"/>
</dbReference>
<name>A0A7W4UJX8_9CELL</name>
<evidence type="ECO:0000313" key="4">
    <source>
        <dbReference type="Proteomes" id="UP000518206"/>
    </source>
</evidence>
<accession>A0A7W4UJX8</accession>
<organism evidence="3 4">
    <name type="scientific">Cellulomonas cellasea</name>
    <dbReference type="NCBI Taxonomy" id="43670"/>
    <lineage>
        <taxon>Bacteria</taxon>
        <taxon>Bacillati</taxon>
        <taxon>Actinomycetota</taxon>
        <taxon>Actinomycetes</taxon>
        <taxon>Micrococcales</taxon>
        <taxon>Cellulomonadaceae</taxon>
        <taxon>Cellulomonas</taxon>
    </lineage>
</organism>
<dbReference type="EMBL" id="JACHVX010000011">
    <property type="protein sequence ID" value="MBB2925536.1"/>
    <property type="molecule type" value="Genomic_DNA"/>
</dbReference>
<keyword evidence="2" id="KW-0732">Signal</keyword>
<comment type="caution">
    <text evidence="3">The sequence shown here is derived from an EMBL/GenBank/DDBJ whole genome shotgun (WGS) entry which is preliminary data.</text>
</comment>
<dbReference type="RefSeq" id="WP_183298244.1">
    <property type="nucleotide sequence ID" value="NZ_JACHVX010000011.1"/>
</dbReference>
<sequence length="140" mass="14583">MKKISYSLLAVAIAAVGIALPATSASAGDLGGWSEQAGAYVTPKDRLRGSAVTINSTPSHTGQSEKTTIGGTTHKRAHGWTTWAGVYHYTTARQECGSTVLSTSNRQWGTSGTEAISPWVAFNPNVACSGVGSSRTYYGN</sequence>
<evidence type="ECO:0000256" key="1">
    <source>
        <dbReference type="SAM" id="MobiDB-lite"/>
    </source>
</evidence>
<proteinExistence type="predicted"/>
<feature type="chain" id="PRO_5030562625" evidence="2">
    <location>
        <begin position="28"/>
        <end position="140"/>
    </location>
</feature>